<dbReference type="GO" id="GO:0141039">
    <property type="term" value="F:phosphatidylinositol 3-kinase inhibitor activity"/>
    <property type="evidence" value="ECO:0007669"/>
    <property type="project" value="InterPro"/>
</dbReference>
<accession>A0A8D8M741</accession>
<protein>
    <recommendedName>
        <fullName evidence="4">WD repeat-containing protein 91</fullName>
    </recommendedName>
</protein>
<organism evidence="9">
    <name type="scientific">Cacopsylla melanoneura</name>
    <dbReference type="NCBI Taxonomy" id="428564"/>
    <lineage>
        <taxon>Eukaryota</taxon>
        <taxon>Metazoa</taxon>
        <taxon>Ecdysozoa</taxon>
        <taxon>Arthropoda</taxon>
        <taxon>Hexapoda</taxon>
        <taxon>Insecta</taxon>
        <taxon>Pterygota</taxon>
        <taxon>Neoptera</taxon>
        <taxon>Paraneoptera</taxon>
        <taxon>Hemiptera</taxon>
        <taxon>Sternorrhyncha</taxon>
        <taxon>Psylloidea</taxon>
        <taxon>Psyllidae</taxon>
        <taxon>Psyllinae</taxon>
        <taxon>Cacopsylla</taxon>
    </lineage>
</organism>
<dbReference type="InterPro" id="IPR039724">
    <property type="entry name" value="WDR91"/>
</dbReference>
<dbReference type="SMART" id="SM00320">
    <property type="entry name" value="WD40"/>
    <property type="match status" value="5"/>
</dbReference>
<dbReference type="AlphaFoldDB" id="A0A8D8M741"/>
<dbReference type="InterPro" id="IPR056327">
    <property type="entry name" value="ARMC9_CTLH-like_dom"/>
</dbReference>
<evidence type="ECO:0000256" key="4">
    <source>
        <dbReference type="ARBA" id="ARBA00021116"/>
    </source>
</evidence>
<dbReference type="SUPFAM" id="SSF50978">
    <property type="entry name" value="WD40 repeat-like"/>
    <property type="match status" value="1"/>
</dbReference>
<feature type="compositionally biased region" description="Polar residues" evidence="7">
    <location>
        <begin position="320"/>
        <end position="329"/>
    </location>
</feature>
<name>A0A8D8M741_9HEMI</name>
<feature type="repeat" description="WD" evidence="6">
    <location>
        <begin position="340"/>
        <end position="371"/>
    </location>
</feature>
<keyword evidence="5" id="KW-0967">Endosome</keyword>
<comment type="subcellular location">
    <subcellularLocation>
        <location evidence="1">Early endosome membrane</location>
        <topology evidence="1">Peripheral membrane protein</topology>
    </subcellularLocation>
    <subcellularLocation>
        <location evidence="2">Late endosome membrane</location>
    </subcellularLocation>
</comment>
<sequence>MTHIQYVDELIREYLLFRGFAGTLKMFDIELKQDKEKGFRVDRIVDQFLQLIYSHDLNAVREFWHHLHSRMFSKLEIEFTSSLKKLENGVLKLFLVNAICNNKPEKVTEFLNKMAPELQHQAEWKEWFLIPFIKNPEENPSFSLYFSRQWQDTLLISLHNFLACVYQVLPQPTLSGYEEEVTRLRRLTEENEMLRQRLSLPLSQGQTSTQPPLDLMDDFYNIAQETPTTNNESQVNTLKNLIRSIGGGGGATSNPVLSSSGNSMFYTVSDSKPVSKQRQNSTPSHQMKTASPSAEEKIPHLGVAKRSASVEGRKLRDSSSHTSPSTKTAQSFLVLSQENYTEHKSAVTQVKFNSSGSQVASGDVEGQLKIWTPSPVPKTLCSVKVSSGGISCIDWVKKNERYLMVGTDTGSVHLIDGKDARVHWESSPSIVNSTENRVACLACNPVGSTFTCSIVSVSKPNIGALLRFEIKTKKMEHITAVDSKLLIFCLTYNHSGHVVLAGGQDGALYKIDVRQNQILAKIPLHDSSITGLRLHQDNVSVYTMSSSQIVRSSLNDVDRAASSGGACHWDVGLKSNVQHVFCLNQAGTHLLLISNEVKQGTIYKIKRSGMEQVLSLNEHKDKLTACDWRVANQCGTCLISSHSGVIMCVHFTFSYISYIASTFISDSLSKNQWRSVRKSKRLKKIK</sequence>
<dbReference type="InterPro" id="IPR036322">
    <property type="entry name" value="WD40_repeat_dom_sf"/>
</dbReference>
<dbReference type="InterPro" id="IPR015943">
    <property type="entry name" value="WD40/YVTN_repeat-like_dom_sf"/>
</dbReference>
<dbReference type="PANTHER" id="PTHR13083">
    <property type="entry name" value="WD REPEAT-CONTAINING PROTEIN 91"/>
    <property type="match status" value="1"/>
</dbReference>
<comment type="similarity">
    <text evidence="3">Belongs to the WD repeat WDR91 family.</text>
</comment>
<dbReference type="GO" id="GO:0031901">
    <property type="term" value="C:early endosome membrane"/>
    <property type="evidence" value="ECO:0007669"/>
    <property type="project" value="UniProtKB-SubCell"/>
</dbReference>
<dbReference type="GO" id="GO:0031902">
    <property type="term" value="C:late endosome membrane"/>
    <property type="evidence" value="ECO:0007669"/>
    <property type="project" value="UniProtKB-SubCell"/>
</dbReference>
<evidence type="ECO:0000256" key="7">
    <source>
        <dbReference type="SAM" id="MobiDB-lite"/>
    </source>
</evidence>
<dbReference type="PROSITE" id="PS50082">
    <property type="entry name" value="WD_REPEATS_2"/>
    <property type="match status" value="1"/>
</dbReference>
<evidence type="ECO:0000256" key="1">
    <source>
        <dbReference type="ARBA" id="ARBA00004220"/>
    </source>
</evidence>
<evidence type="ECO:0000313" key="9">
    <source>
        <dbReference type="EMBL" id="CAG6621761.1"/>
    </source>
</evidence>
<evidence type="ECO:0000259" key="8">
    <source>
        <dbReference type="Pfam" id="PF23138"/>
    </source>
</evidence>
<dbReference type="PROSITE" id="PS50294">
    <property type="entry name" value="WD_REPEATS_REGION"/>
    <property type="match status" value="1"/>
</dbReference>
<dbReference type="GO" id="GO:0045022">
    <property type="term" value="P:early endosome to late endosome transport"/>
    <property type="evidence" value="ECO:0007669"/>
    <property type="project" value="InterPro"/>
</dbReference>
<feature type="compositionally biased region" description="Polar residues" evidence="7">
    <location>
        <begin position="268"/>
        <end position="292"/>
    </location>
</feature>
<dbReference type="Pfam" id="PF00400">
    <property type="entry name" value="WD40"/>
    <property type="match status" value="1"/>
</dbReference>
<evidence type="ECO:0000256" key="6">
    <source>
        <dbReference type="PROSITE-ProRule" id="PRU00221"/>
    </source>
</evidence>
<dbReference type="PANTHER" id="PTHR13083:SF3">
    <property type="entry name" value="WD REPEAT-CONTAINING PROTEIN 91"/>
    <property type="match status" value="1"/>
</dbReference>
<dbReference type="Gene3D" id="2.130.10.10">
    <property type="entry name" value="YVTN repeat-like/Quinoprotein amine dehydrogenase"/>
    <property type="match status" value="2"/>
</dbReference>
<dbReference type="Pfam" id="PF23138">
    <property type="entry name" value="CTLH_Armc9"/>
    <property type="match status" value="1"/>
</dbReference>
<reference evidence="9" key="1">
    <citation type="submission" date="2021-05" db="EMBL/GenBank/DDBJ databases">
        <authorList>
            <person name="Alioto T."/>
            <person name="Alioto T."/>
            <person name="Gomez Garrido J."/>
        </authorList>
    </citation>
    <scope>NUCLEOTIDE SEQUENCE</scope>
</reference>
<evidence type="ECO:0000256" key="3">
    <source>
        <dbReference type="ARBA" id="ARBA00006128"/>
    </source>
</evidence>
<evidence type="ECO:0000256" key="2">
    <source>
        <dbReference type="ARBA" id="ARBA00004414"/>
    </source>
</evidence>
<dbReference type="PROSITE" id="PS50896">
    <property type="entry name" value="LISH"/>
    <property type="match status" value="1"/>
</dbReference>
<dbReference type="InterPro" id="IPR006594">
    <property type="entry name" value="LisH"/>
</dbReference>
<feature type="region of interest" description="Disordered" evidence="7">
    <location>
        <begin position="268"/>
        <end position="329"/>
    </location>
</feature>
<dbReference type="InterPro" id="IPR001680">
    <property type="entry name" value="WD40_rpt"/>
</dbReference>
<dbReference type="EMBL" id="HBUF01050975">
    <property type="protein sequence ID" value="CAG6621761.1"/>
    <property type="molecule type" value="Transcribed_RNA"/>
</dbReference>
<keyword evidence="6" id="KW-0853">WD repeat</keyword>
<feature type="domain" description="ARMC9 CTLH-like" evidence="8">
    <location>
        <begin position="47"/>
        <end position="167"/>
    </location>
</feature>
<dbReference type="GO" id="GO:0051898">
    <property type="term" value="P:negative regulation of phosphatidylinositol 3-kinase/protein kinase B signal transduction"/>
    <property type="evidence" value="ECO:0007669"/>
    <property type="project" value="InterPro"/>
</dbReference>
<proteinExistence type="inferred from homology"/>
<evidence type="ECO:0000256" key="5">
    <source>
        <dbReference type="ARBA" id="ARBA00022753"/>
    </source>
</evidence>